<dbReference type="AlphaFoldDB" id="A0A6A6VG00"/>
<evidence type="ECO:0000256" key="1">
    <source>
        <dbReference type="SAM" id="Phobius"/>
    </source>
</evidence>
<feature type="transmembrane region" description="Helical" evidence="1">
    <location>
        <begin position="15"/>
        <end position="37"/>
    </location>
</feature>
<evidence type="ECO:0000313" key="3">
    <source>
        <dbReference type="Proteomes" id="UP000799440"/>
    </source>
</evidence>
<dbReference type="EMBL" id="MU006566">
    <property type="protein sequence ID" value="KAF2749485.1"/>
    <property type="molecule type" value="Genomic_DNA"/>
</dbReference>
<proteinExistence type="predicted"/>
<name>A0A6A6VG00_9PLEO</name>
<organism evidence="2 3">
    <name type="scientific">Sporormia fimetaria CBS 119925</name>
    <dbReference type="NCBI Taxonomy" id="1340428"/>
    <lineage>
        <taxon>Eukaryota</taxon>
        <taxon>Fungi</taxon>
        <taxon>Dikarya</taxon>
        <taxon>Ascomycota</taxon>
        <taxon>Pezizomycotina</taxon>
        <taxon>Dothideomycetes</taxon>
        <taxon>Pleosporomycetidae</taxon>
        <taxon>Pleosporales</taxon>
        <taxon>Sporormiaceae</taxon>
        <taxon>Sporormia</taxon>
    </lineage>
</organism>
<protein>
    <submittedName>
        <fullName evidence="2">Uncharacterized protein</fullName>
    </submittedName>
</protein>
<evidence type="ECO:0000313" key="2">
    <source>
        <dbReference type="EMBL" id="KAF2749485.1"/>
    </source>
</evidence>
<dbReference type="Proteomes" id="UP000799440">
    <property type="component" value="Unassembled WGS sequence"/>
</dbReference>
<accession>A0A6A6VG00</accession>
<reference evidence="2" key="1">
    <citation type="journal article" date="2020" name="Stud. Mycol.">
        <title>101 Dothideomycetes genomes: a test case for predicting lifestyles and emergence of pathogens.</title>
        <authorList>
            <person name="Haridas S."/>
            <person name="Albert R."/>
            <person name="Binder M."/>
            <person name="Bloem J."/>
            <person name="Labutti K."/>
            <person name="Salamov A."/>
            <person name="Andreopoulos B."/>
            <person name="Baker S."/>
            <person name="Barry K."/>
            <person name="Bills G."/>
            <person name="Bluhm B."/>
            <person name="Cannon C."/>
            <person name="Castanera R."/>
            <person name="Culley D."/>
            <person name="Daum C."/>
            <person name="Ezra D."/>
            <person name="Gonzalez J."/>
            <person name="Henrissat B."/>
            <person name="Kuo A."/>
            <person name="Liang C."/>
            <person name="Lipzen A."/>
            <person name="Lutzoni F."/>
            <person name="Magnuson J."/>
            <person name="Mondo S."/>
            <person name="Nolan M."/>
            <person name="Ohm R."/>
            <person name="Pangilinan J."/>
            <person name="Park H.-J."/>
            <person name="Ramirez L."/>
            <person name="Alfaro M."/>
            <person name="Sun H."/>
            <person name="Tritt A."/>
            <person name="Yoshinaga Y."/>
            <person name="Zwiers L.-H."/>
            <person name="Turgeon B."/>
            <person name="Goodwin S."/>
            <person name="Spatafora J."/>
            <person name="Crous P."/>
            <person name="Grigoriev I."/>
        </authorList>
    </citation>
    <scope>NUCLEOTIDE SEQUENCE</scope>
    <source>
        <strain evidence="2">CBS 119925</strain>
    </source>
</reference>
<keyword evidence="1" id="KW-0472">Membrane</keyword>
<keyword evidence="1" id="KW-1133">Transmembrane helix</keyword>
<gene>
    <name evidence="2" type="ORF">M011DRAFT_465929</name>
</gene>
<keyword evidence="1" id="KW-0812">Transmembrane</keyword>
<sequence>MIPNPKFSRFDRTQIWIYGSIGLTIVFCASLATYMYLARRKRLRSTRDSYEFEMLLLLPQQCRSTSRDTRSFKGAMSFLKRIYYPILCLYGPFALFEMPTPPDCTLSMTSTTTPFQLPAHS</sequence>
<keyword evidence="3" id="KW-1185">Reference proteome</keyword>